<dbReference type="InterPro" id="IPR036259">
    <property type="entry name" value="MFS_trans_sf"/>
</dbReference>
<keyword evidence="2" id="KW-1003">Cell membrane</keyword>
<dbReference type="InterPro" id="IPR011701">
    <property type="entry name" value="MFS"/>
</dbReference>
<dbReference type="GO" id="GO:0022857">
    <property type="term" value="F:transmembrane transporter activity"/>
    <property type="evidence" value="ECO:0007669"/>
    <property type="project" value="InterPro"/>
</dbReference>
<evidence type="ECO:0000256" key="1">
    <source>
        <dbReference type="ARBA" id="ARBA00004651"/>
    </source>
</evidence>
<comment type="subcellular location">
    <subcellularLocation>
        <location evidence="1">Cell membrane</location>
        <topology evidence="1">Multi-pass membrane protein</topology>
    </subcellularLocation>
</comment>
<dbReference type="Pfam" id="PF07690">
    <property type="entry name" value="MFS_1"/>
    <property type="match status" value="1"/>
</dbReference>
<keyword evidence="8" id="KW-1185">Reference proteome</keyword>
<dbReference type="Gene3D" id="1.20.1250.20">
    <property type="entry name" value="MFS general substrate transporter like domains"/>
    <property type="match status" value="1"/>
</dbReference>
<keyword evidence="4 6" id="KW-1133">Transmembrane helix</keyword>
<feature type="transmembrane region" description="Helical" evidence="6">
    <location>
        <begin position="356"/>
        <end position="376"/>
    </location>
</feature>
<dbReference type="SUPFAM" id="SSF103473">
    <property type="entry name" value="MFS general substrate transporter"/>
    <property type="match status" value="1"/>
</dbReference>
<evidence type="ECO:0000313" key="7">
    <source>
        <dbReference type="EMBL" id="ATE53720.1"/>
    </source>
</evidence>
<feature type="transmembrane region" description="Helical" evidence="6">
    <location>
        <begin position="153"/>
        <end position="171"/>
    </location>
</feature>
<evidence type="ECO:0000256" key="3">
    <source>
        <dbReference type="ARBA" id="ARBA00022692"/>
    </source>
</evidence>
<protein>
    <submittedName>
        <fullName evidence="7">MFS transporter</fullName>
    </submittedName>
</protein>
<reference evidence="7" key="1">
    <citation type="submission" date="2017-09" db="EMBL/GenBank/DDBJ databases">
        <title>Complete Genome Sequence of ansamitocin-producing Bacterium Actinosynnema pretiosum X47.</title>
        <authorList>
            <person name="Cao G."/>
            <person name="Zong G."/>
            <person name="Zhong C."/>
            <person name="Fu J."/>
        </authorList>
    </citation>
    <scope>NUCLEOTIDE SEQUENCE [LARGE SCALE GENOMIC DNA]</scope>
    <source>
        <strain evidence="7">X47</strain>
    </source>
</reference>
<keyword evidence="5 6" id="KW-0472">Membrane</keyword>
<dbReference type="Proteomes" id="UP000218505">
    <property type="component" value="Chromosome"/>
</dbReference>
<keyword evidence="3 6" id="KW-0812">Transmembrane</keyword>
<feature type="transmembrane region" description="Helical" evidence="6">
    <location>
        <begin position="238"/>
        <end position="256"/>
    </location>
</feature>
<dbReference type="AlphaFoldDB" id="A0A290Z3W3"/>
<feature type="transmembrane region" description="Helical" evidence="6">
    <location>
        <begin position="39"/>
        <end position="59"/>
    </location>
</feature>
<evidence type="ECO:0000256" key="5">
    <source>
        <dbReference type="ARBA" id="ARBA00023136"/>
    </source>
</evidence>
<evidence type="ECO:0000256" key="2">
    <source>
        <dbReference type="ARBA" id="ARBA00022475"/>
    </source>
</evidence>
<dbReference type="EMBL" id="CP023445">
    <property type="protein sequence ID" value="ATE53720.1"/>
    <property type="molecule type" value="Genomic_DNA"/>
</dbReference>
<evidence type="ECO:0000313" key="8">
    <source>
        <dbReference type="Proteomes" id="UP000218505"/>
    </source>
</evidence>
<gene>
    <name evidence="7" type="ORF">CNX65_10805</name>
</gene>
<accession>A0A290Z3W3</accession>
<dbReference type="GO" id="GO:0005886">
    <property type="term" value="C:plasma membrane"/>
    <property type="evidence" value="ECO:0007669"/>
    <property type="project" value="UniProtKB-SubCell"/>
</dbReference>
<sequence length="386" mass="38864">MMRLYLLCAGLARLADEMVAVTLVLLALERTGSSALSGLVVAAYTIPSVVSGPLLGAWLDRTAHPVATLAGNQFALAASALAMALLPSTPALAASAFLAGLALPLTSGGFTSLVPRLATDLPRSTSDDALLFTAAAIGGPALAGVLAATSGPVTAVLVIAALALTGGLCTLRLRVPPHPPADHPPLVVALRRGLRHLAATPPLRGTTIASALGYGAVGLLATALPARLTELDGTPHRLGLLMAVLETGCAAGLLALRRHLARWPPERVVLTALALYGAALATWPLASTIWTLLPLVALTGLVDAPVLPATISARQRYTPPALLGQLSTTGASLKIGTYALGAAAGGALLSTWPPSGVIWLAAAGQVIAATLGAAATTNRKTLRVTP</sequence>
<feature type="transmembrane region" description="Helical" evidence="6">
    <location>
        <begin position="268"/>
        <end position="286"/>
    </location>
</feature>
<organism evidence="7 8">
    <name type="scientific">Actinosynnema pretiosum</name>
    <dbReference type="NCBI Taxonomy" id="42197"/>
    <lineage>
        <taxon>Bacteria</taxon>
        <taxon>Bacillati</taxon>
        <taxon>Actinomycetota</taxon>
        <taxon>Actinomycetes</taxon>
        <taxon>Pseudonocardiales</taxon>
        <taxon>Pseudonocardiaceae</taxon>
        <taxon>Actinosynnema</taxon>
    </lineage>
</organism>
<evidence type="ECO:0000256" key="4">
    <source>
        <dbReference type="ARBA" id="ARBA00022989"/>
    </source>
</evidence>
<dbReference type="PANTHER" id="PTHR23513:SF11">
    <property type="entry name" value="STAPHYLOFERRIN A TRANSPORTER"/>
    <property type="match status" value="1"/>
</dbReference>
<dbReference type="KEGG" id="apre:CNX65_10805"/>
<dbReference type="PANTHER" id="PTHR23513">
    <property type="entry name" value="INTEGRAL MEMBRANE EFFLUX PROTEIN-RELATED"/>
    <property type="match status" value="1"/>
</dbReference>
<feature type="transmembrane region" description="Helical" evidence="6">
    <location>
        <begin position="205"/>
        <end position="226"/>
    </location>
</feature>
<name>A0A290Z3W3_9PSEU</name>
<evidence type="ECO:0000256" key="6">
    <source>
        <dbReference type="SAM" id="Phobius"/>
    </source>
</evidence>
<proteinExistence type="predicted"/>